<keyword evidence="7" id="KW-1185">Reference proteome</keyword>
<organism evidence="6 7">
    <name type="scientific">Vibrio superstes NBRC 103154</name>
    <dbReference type="NCBI Taxonomy" id="1219062"/>
    <lineage>
        <taxon>Bacteria</taxon>
        <taxon>Pseudomonadati</taxon>
        <taxon>Pseudomonadota</taxon>
        <taxon>Gammaproteobacteria</taxon>
        <taxon>Vibrionales</taxon>
        <taxon>Vibrionaceae</taxon>
        <taxon>Vibrio</taxon>
    </lineage>
</organism>
<dbReference type="AlphaFoldDB" id="A0A511QPU6"/>
<dbReference type="RefSeq" id="WP_119007988.1">
    <property type="nucleotide sequence ID" value="NZ_BJXK01000005.1"/>
</dbReference>
<dbReference type="SUPFAM" id="SSF48317">
    <property type="entry name" value="Acid phosphatase/Vanadium-dependent haloperoxidase"/>
    <property type="match status" value="1"/>
</dbReference>
<dbReference type="PANTHER" id="PTHR14969:SF54">
    <property type="entry name" value="PHOSPHATIDYLGLYCEROPHOSPHATASE B"/>
    <property type="match status" value="1"/>
</dbReference>
<keyword evidence="4" id="KW-1133">Transmembrane helix</keyword>
<dbReference type="InterPro" id="IPR000326">
    <property type="entry name" value="PAP2/HPO"/>
</dbReference>
<comment type="catalytic activity">
    <reaction evidence="3">
        <text>di-trans,octa-cis-undecaprenyl diphosphate + H2O = di-trans,octa-cis-undecaprenyl phosphate + phosphate + H(+)</text>
        <dbReference type="Rhea" id="RHEA:28094"/>
        <dbReference type="ChEBI" id="CHEBI:15377"/>
        <dbReference type="ChEBI" id="CHEBI:15378"/>
        <dbReference type="ChEBI" id="CHEBI:43474"/>
        <dbReference type="ChEBI" id="CHEBI:58405"/>
        <dbReference type="ChEBI" id="CHEBI:60392"/>
        <dbReference type="EC" id="3.6.1.27"/>
    </reaction>
</comment>
<feature type="transmembrane region" description="Helical" evidence="4">
    <location>
        <begin position="187"/>
        <end position="209"/>
    </location>
</feature>
<feature type="transmembrane region" description="Helical" evidence="4">
    <location>
        <begin position="50"/>
        <end position="73"/>
    </location>
</feature>
<evidence type="ECO:0000313" key="6">
    <source>
        <dbReference type="EMBL" id="GEM79350.1"/>
    </source>
</evidence>
<feature type="transmembrane region" description="Helical" evidence="4">
    <location>
        <begin position="80"/>
        <end position="101"/>
    </location>
</feature>
<dbReference type="OrthoDB" id="5586741at2"/>
<accession>A0A511QPU6</accession>
<dbReference type="EC" id="3.6.1.27" evidence="1"/>
<dbReference type="Pfam" id="PF01569">
    <property type="entry name" value="PAP2"/>
    <property type="match status" value="1"/>
</dbReference>
<dbReference type="Proteomes" id="UP000321113">
    <property type="component" value="Unassembled WGS sequence"/>
</dbReference>
<dbReference type="PANTHER" id="PTHR14969">
    <property type="entry name" value="SPHINGOSINE-1-PHOSPHATE PHOSPHOHYDROLASE"/>
    <property type="match status" value="1"/>
</dbReference>
<dbReference type="InterPro" id="IPR036938">
    <property type="entry name" value="PAP2/HPO_sf"/>
</dbReference>
<gene>
    <name evidence="6" type="ORF">VSU01S_15950</name>
</gene>
<evidence type="ECO:0000256" key="1">
    <source>
        <dbReference type="ARBA" id="ARBA00012374"/>
    </source>
</evidence>
<dbReference type="EMBL" id="BJXK01000005">
    <property type="protein sequence ID" value="GEM79350.1"/>
    <property type="molecule type" value="Genomic_DNA"/>
</dbReference>
<reference evidence="6 7" key="1">
    <citation type="submission" date="2019-07" db="EMBL/GenBank/DDBJ databases">
        <title>Whole genome shotgun sequence of Vibrio superstes NBRC 103154.</title>
        <authorList>
            <person name="Hosoyama A."/>
            <person name="Uohara A."/>
            <person name="Ohji S."/>
            <person name="Ichikawa N."/>
        </authorList>
    </citation>
    <scope>NUCLEOTIDE SEQUENCE [LARGE SCALE GENOMIC DNA]</scope>
    <source>
        <strain evidence="6 7">NBRC 103154</strain>
    </source>
</reference>
<feature type="transmembrane region" description="Helical" evidence="4">
    <location>
        <begin position="164"/>
        <end position="182"/>
    </location>
</feature>
<feature type="domain" description="Phosphatidic acid phosphatase type 2/haloperoxidase" evidence="5">
    <location>
        <begin position="82"/>
        <end position="230"/>
    </location>
</feature>
<dbReference type="GO" id="GO:0005886">
    <property type="term" value="C:plasma membrane"/>
    <property type="evidence" value="ECO:0007669"/>
    <property type="project" value="TreeGrafter"/>
</dbReference>
<comment type="caution">
    <text evidence="6">The sequence shown here is derived from an EMBL/GenBank/DDBJ whole genome shotgun (WGS) entry which is preliminary data.</text>
</comment>
<keyword evidence="4" id="KW-0472">Membrane</keyword>
<evidence type="ECO:0000256" key="2">
    <source>
        <dbReference type="ARBA" id="ARBA00032707"/>
    </source>
</evidence>
<dbReference type="Gene3D" id="1.20.144.10">
    <property type="entry name" value="Phosphatidic acid phosphatase type 2/haloperoxidase"/>
    <property type="match status" value="1"/>
</dbReference>
<feature type="transmembrane region" description="Helical" evidence="4">
    <location>
        <begin position="215"/>
        <end position="235"/>
    </location>
</feature>
<name>A0A511QPU6_9VIBR</name>
<keyword evidence="4" id="KW-0812">Transmembrane</keyword>
<evidence type="ECO:0000259" key="5">
    <source>
        <dbReference type="SMART" id="SM00014"/>
    </source>
</evidence>
<evidence type="ECO:0000313" key="7">
    <source>
        <dbReference type="Proteomes" id="UP000321113"/>
    </source>
</evidence>
<dbReference type="SMART" id="SM00014">
    <property type="entry name" value="acidPPc"/>
    <property type="match status" value="1"/>
</dbReference>
<evidence type="ECO:0000256" key="3">
    <source>
        <dbReference type="ARBA" id="ARBA00047594"/>
    </source>
</evidence>
<evidence type="ECO:0000256" key="4">
    <source>
        <dbReference type="SAM" id="Phobius"/>
    </source>
</evidence>
<dbReference type="CDD" id="cd01610">
    <property type="entry name" value="PAP2_like"/>
    <property type="match status" value="1"/>
</dbReference>
<feature type="transmembrane region" description="Helical" evidence="4">
    <location>
        <begin position="12"/>
        <end position="30"/>
    </location>
</feature>
<proteinExistence type="predicted"/>
<sequence>MQLQYWKNNRAGLLILGGFLLAIGLLSSVIPNIDLLSPESNYVGAILTYLTYSAGSQGFLITLAFFVVITALGTANKKQLLLLMIQLGVLLVLSFAAKTAMKELTQSPRPYTEALTQLNLVDSPSRFYTLDFPTQNSIIELASEKVSHWRTIHWQGETDYSFPSGHTVFVALCLFFFGGLFVKRKQYLMLGIVFAWGLAVAYSRLWLGMHRPEDLIGSSVVVAVIATLIPAPISIPNQANRSQPN</sequence>
<dbReference type="GO" id="GO:0050380">
    <property type="term" value="F:undecaprenyl-diphosphatase activity"/>
    <property type="evidence" value="ECO:0007669"/>
    <property type="project" value="UniProtKB-EC"/>
</dbReference>
<protein>
    <recommendedName>
        <fullName evidence="1">undecaprenyl-diphosphate phosphatase</fullName>
        <ecNumber evidence="1">3.6.1.27</ecNumber>
    </recommendedName>
    <alternativeName>
        <fullName evidence="2">Undecaprenyl pyrophosphate phosphatase</fullName>
    </alternativeName>
</protein>